<dbReference type="Pfam" id="PF03457">
    <property type="entry name" value="HA"/>
    <property type="match status" value="2"/>
</dbReference>
<dbReference type="Proteomes" id="UP000283543">
    <property type="component" value="Unassembled WGS sequence"/>
</dbReference>
<evidence type="ECO:0000259" key="1">
    <source>
        <dbReference type="Pfam" id="PF03457"/>
    </source>
</evidence>
<accession>A0A418CEM6</accession>
<protein>
    <recommendedName>
        <fullName evidence="1">Helicase-associated domain-containing protein</fullName>
    </recommendedName>
</protein>
<dbReference type="AlphaFoldDB" id="A0A418CEM6"/>
<dbReference type="PANTHER" id="PTHR37066">
    <property type="entry name" value="HELICASE-ASSOCIATED"/>
    <property type="match status" value="1"/>
</dbReference>
<comment type="caution">
    <text evidence="2">The sequence shown here is derived from an EMBL/GenBank/DDBJ whole genome shotgun (WGS) entry which is preliminary data.</text>
</comment>
<reference evidence="2 3" key="1">
    <citation type="submission" date="2018-08" db="EMBL/GenBank/DDBJ databases">
        <title>Aphanomyces genome sequencing and annotation.</title>
        <authorList>
            <person name="Minardi D."/>
            <person name="Oidtmann B."/>
            <person name="Van Der Giezen M."/>
            <person name="Studholme D.J."/>
        </authorList>
    </citation>
    <scope>NUCLEOTIDE SEQUENCE [LARGE SCALE GENOMIC DNA]</scope>
    <source>
        <strain evidence="2 3">Si</strain>
    </source>
</reference>
<dbReference type="InterPro" id="IPR005114">
    <property type="entry name" value="Helicase_assoc"/>
</dbReference>
<proteinExistence type="predicted"/>
<organism evidence="2 3">
    <name type="scientific">Aphanomyces astaci</name>
    <name type="common">Crayfish plague agent</name>
    <dbReference type="NCBI Taxonomy" id="112090"/>
    <lineage>
        <taxon>Eukaryota</taxon>
        <taxon>Sar</taxon>
        <taxon>Stramenopiles</taxon>
        <taxon>Oomycota</taxon>
        <taxon>Saprolegniomycetes</taxon>
        <taxon>Saprolegniales</taxon>
        <taxon>Verrucalvaceae</taxon>
        <taxon>Aphanomyces</taxon>
    </lineage>
</organism>
<evidence type="ECO:0000313" key="3">
    <source>
        <dbReference type="Proteomes" id="UP000283543"/>
    </source>
</evidence>
<dbReference type="VEuPathDB" id="FungiDB:H257_01390"/>
<evidence type="ECO:0000313" key="2">
    <source>
        <dbReference type="EMBL" id="RHY75547.1"/>
    </source>
</evidence>
<gene>
    <name evidence="2" type="ORF">DYB34_014094</name>
</gene>
<dbReference type="EMBL" id="QUTB01001550">
    <property type="protein sequence ID" value="RHY75547.1"/>
    <property type="molecule type" value="Genomic_DNA"/>
</dbReference>
<feature type="domain" description="Helicase-associated" evidence="1">
    <location>
        <begin position="177"/>
        <end position="248"/>
    </location>
</feature>
<feature type="domain" description="Helicase-associated" evidence="1">
    <location>
        <begin position="253"/>
        <end position="325"/>
    </location>
</feature>
<name>A0A418CEM6_APHAT</name>
<dbReference type="PANTHER" id="PTHR37066:SF1">
    <property type="entry name" value="LNS2_PITP DOMAIN-CONTAINING PROTEIN"/>
    <property type="match status" value="1"/>
</dbReference>
<sequence>MMRRCGLRMPPMLSSCCHRFLSSNEDILSVARVVHAKSPTSFTVLPSTYVVPDHDDYPIHLRGKSLAISELRRQYKNHKVPSSLVEKFDALSFVWDVNFHKSALRLQALTVYKELHGDLNVPRHFKVPAGDSRWLVDTWGLSLGAAVHNMRTGHLLLHPGHEASFLALGFTWDVKNSQWDDHLEALDQYIRLHEHSHVPLRFVVPVDDPEWPVHMRGIPLGRVAASWRQLGENAMPADRRAALNALDFVWNAWDHQWTRNMDALTAYVKQHGDLLVPKRFVVPDDDPSYPEHTRGLALGSLVHSTRNRMDDLPRAHHDALDHIGMVWDPLDYHWDHVVLALRTHERLHGHLRIATKFKVPCGDPHWPKATWGLHLGSLVTQIRHRAVAMAIDQVDLLAMIVRQDEQDELENDTNSSLRAETTTSSS</sequence>